<sequence length="99" mass="10649">MQLQDEGTPSFATQPATTTTTTVFELANSDSFDRCFYGELPGYGQQVKEKAQLRSNPGCAAVGISDIGTILRSGNSASLVCTEPRKQEDMPISRAEELS</sequence>
<keyword evidence="3" id="KW-1185">Reference proteome</keyword>
<feature type="compositionally biased region" description="Polar residues" evidence="1">
    <location>
        <begin position="1"/>
        <end position="16"/>
    </location>
</feature>
<dbReference type="AlphaFoldDB" id="C1H0I4"/>
<dbReference type="VEuPathDB" id="FungiDB:PAAG_04278"/>
<organism evidence="2 3">
    <name type="scientific">Paracoccidioides lutzii (strain ATCC MYA-826 / Pb01)</name>
    <name type="common">Paracoccidioides brasiliensis</name>
    <dbReference type="NCBI Taxonomy" id="502779"/>
    <lineage>
        <taxon>Eukaryota</taxon>
        <taxon>Fungi</taxon>
        <taxon>Dikarya</taxon>
        <taxon>Ascomycota</taxon>
        <taxon>Pezizomycotina</taxon>
        <taxon>Eurotiomycetes</taxon>
        <taxon>Eurotiomycetidae</taxon>
        <taxon>Onygenales</taxon>
        <taxon>Ajellomycetaceae</taxon>
        <taxon>Paracoccidioides</taxon>
    </lineage>
</organism>
<protein>
    <submittedName>
        <fullName evidence="2">Uncharacterized protein</fullName>
    </submittedName>
</protein>
<dbReference type="HOGENOM" id="CLU_2321041_0_0_1"/>
<accession>C1H0I4</accession>
<evidence type="ECO:0000313" key="2">
    <source>
        <dbReference type="EMBL" id="EEH33225.2"/>
    </source>
</evidence>
<dbReference type="EMBL" id="KN294001">
    <property type="protein sequence ID" value="EEH33225.2"/>
    <property type="molecule type" value="Genomic_DNA"/>
</dbReference>
<dbReference type="KEGG" id="pbl:PAAG_04278"/>
<dbReference type="Proteomes" id="UP000002059">
    <property type="component" value="Partially assembled WGS sequence"/>
</dbReference>
<feature type="region of interest" description="Disordered" evidence="1">
    <location>
        <begin position="1"/>
        <end position="20"/>
    </location>
</feature>
<dbReference type="GeneID" id="9097265"/>
<dbReference type="RefSeq" id="XP_015699453.1">
    <property type="nucleotide sequence ID" value="XM_015845227.1"/>
</dbReference>
<proteinExistence type="predicted"/>
<evidence type="ECO:0000313" key="3">
    <source>
        <dbReference type="Proteomes" id="UP000002059"/>
    </source>
</evidence>
<reference evidence="2 3" key="1">
    <citation type="journal article" date="2011" name="PLoS Genet.">
        <title>Comparative genomic analysis of human fungal pathogens causing paracoccidioidomycosis.</title>
        <authorList>
            <person name="Desjardins C.A."/>
            <person name="Champion M.D."/>
            <person name="Holder J.W."/>
            <person name="Muszewska A."/>
            <person name="Goldberg J."/>
            <person name="Bailao A.M."/>
            <person name="Brigido M.M."/>
            <person name="Ferreira M.E."/>
            <person name="Garcia A.M."/>
            <person name="Grynberg M."/>
            <person name="Gujja S."/>
            <person name="Heiman D.I."/>
            <person name="Henn M.R."/>
            <person name="Kodira C.D."/>
            <person name="Leon-Narvaez H."/>
            <person name="Longo L.V."/>
            <person name="Ma L.J."/>
            <person name="Malavazi I."/>
            <person name="Matsuo A.L."/>
            <person name="Morais F.V."/>
            <person name="Pereira M."/>
            <person name="Rodriguez-Brito S."/>
            <person name="Sakthikumar S."/>
            <person name="Salem-Izacc S.M."/>
            <person name="Sykes S.M."/>
            <person name="Teixeira M.M."/>
            <person name="Vallejo M.C."/>
            <person name="Walter M.E."/>
            <person name="Yandava C."/>
            <person name="Young S."/>
            <person name="Zeng Q."/>
            <person name="Zucker J."/>
            <person name="Felipe M.S."/>
            <person name="Goldman G.H."/>
            <person name="Haas B.J."/>
            <person name="McEwen J.G."/>
            <person name="Nino-Vega G."/>
            <person name="Puccia R."/>
            <person name="San-Blas G."/>
            <person name="Soares C.M."/>
            <person name="Birren B.W."/>
            <person name="Cuomo C.A."/>
        </authorList>
    </citation>
    <scope>NUCLEOTIDE SEQUENCE [LARGE SCALE GENOMIC DNA]</scope>
    <source>
        <strain evidence="3">ATCC MYA-826 / Pb01</strain>
    </source>
</reference>
<gene>
    <name evidence="2" type="ORF">PAAG_04278</name>
</gene>
<name>C1H0I4_PARBA</name>
<evidence type="ECO:0000256" key="1">
    <source>
        <dbReference type="SAM" id="MobiDB-lite"/>
    </source>
</evidence>